<dbReference type="Pfam" id="PF13727">
    <property type="entry name" value="CoA_binding_3"/>
    <property type="match status" value="1"/>
</dbReference>
<comment type="similarity">
    <text evidence="1">Belongs to the polysaccharide synthase family.</text>
</comment>
<feature type="region of interest" description="Disordered" evidence="2">
    <location>
        <begin position="626"/>
        <end position="647"/>
    </location>
</feature>
<keyword evidence="3" id="KW-0472">Membrane</keyword>
<keyword evidence="3" id="KW-0812">Transmembrane</keyword>
<dbReference type="InterPro" id="IPR051203">
    <property type="entry name" value="Polysaccharide_Synthase-Rel"/>
</dbReference>
<sequence>MTLTGIRDWIQARSRRTKRAALVAIDVFALMLIIWLAFCFRFERIFVPNREQMLFMLAGPAIAVPIFVRMGLYRAVLRYLRERAIWTIVQAVTISTLIWVSLVFLTLSYGAEGIPRTIAVLYWVGGITAVTGTRFGAKWLLGRGRPRAKEKRRVLIYGAGEAAAQLAEALHAAGECRVMAFISDDISLHDMDILGIRVYSSAGFEQLIPNMGIEEVIIAASSASPRKRRELVANLGRLPVKIRVLPPIADLAAGKYLVSYVRDIDIDDLLGRPPVPADPALLKTPVEDRVIMVTGAAGSIGSALCRTIAQARPKKMVLLEFNEFGLYQIERELRRYGDFPIVPVLGSITDRRLVRRVLAEQAVETVYHCAAYKHVPLVEENALEGVRNNVFGTLALVEEACAGAVENFVLISSDKAVRPKSVMGATKRWAELIVRHYGREAAQAGRGRVFACVRFGNVIGSSGSVVPLFKEQIAAGGPVTLTHEEMTRYFMSVREAAELIVQAGALSESGDILLLDMGEPVKIRDLAEDMIMLAGLTVRNEDNPDGDIEIVTIGMRPMEKLKEELFYDPSGVTTTRHPKILRAKPLNGSADKVPAMLAELEAALESDDERAVRRVLFRHLEEKAARAAAMPGGKPPAKAGEGLRHTA</sequence>
<evidence type="ECO:0000259" key="4">
    <source>
        <dbReference type="Pfam" id="PF02719"/>
    </source>
</evidence>
<keyword evidence="3" id="KW-1133">Transmembrane helix</keyword>
<dbReference type="EMBL" id="JBHLXD010000018">
    <property type="protein sequence ID" value="MFC0209175.1"/>
    <property type="molecule type" value="Genomic_DNA"/>
</dbReference>
<evidence type="ECO:0000256" key="1">
    <source>
        <dbReference type="ARBA" id="ARBA00007430"/>
    </source>
</evidence>
<protein>
    <submittedName>
        <fullName evidence="5">Polysaccharide biosynthesis protein</fullName>
    </submittedName>
</protein>
<accession>A0ABV6D983</accession>
<dbReference type="InterPro" id="IPR003869">
    <property type="entry name" value="Polysac_CapD-like"/>
</dbReference>
<organism evidence="5 6">
    <name type="scientific">Chelativorans intermedius</name>
    <dbReference type="NCBI Taxonomy" id="515947"/>
    <lineage>
        <taxon>Bacteria</taxon>
        <taxon>Pseudomonadati</taxon>
        <taxon>Pseudomonadota</taxon>
        <taxon>Alphaproteobacteria</taxon>
        <taxon>Hyphomicrobiales</taxon>
        <taxon>Phyllobacteriaceae</taxon>
        <taxon>Chelativorans</taxon>
    </lineage>
</organism>
<feature type="compositionally biased region" description="Low complexity" evidence="2">
    <location>
        <begin position="626"/>
        <end position="640"/>
    </location>
</feature>
<dbReference type="CDD" id="cd05237">
    <property type="entry name" value="UDP_invert_4-6DH_SDR_e"/>
    <property type="match status" value="1"/>
</dbReference>
<evidence type="ECO:0000313" key="5">
    <source>
        <dbReference type="EMBL" id="MFC0209175.1"/>
    </source>
</evidence>
<gene>
    <name evidence="5" type="ORF">ACFFJ2_12285</name>
</gene>
<evidence type="ECO:0000313" key="6">
    <source>
        <dbReference type="Proteomes" id="UP001589755"/>
    </source>
</evidence>
<dbReference type="Gene3D" id="3.40.50.720">
    <property type="entry name" value="NAD(P)-binding Rossmann-like Domain"/>
    <property type="match status" value="2"/>
</dbReference>
<feature type="transmembrane region" description="Helical" evidence="3">
    <location>
        <begin position="84"/>
        <end position="108"/>
    </location>
</feature>
<dbReference type="SUPFAM" id="SSF51735">
    <property type="entry name" value="NAD(P)-binding Rossmann-fold domains"/>
    <property type="match status" value="2"/>
</dbReference>
<name>A0ABV6D983_9HYPH</name>
<feature type="domain" description="Polysaccharide biosynthesis protein CapD-like" evidence="4">
    <location>
        <begin position="291"/>
        <end position="584"/>
    </location>
</feature>
<dbReference type="Proteomes" id="UP001589755">
    <property type="component" value="Unassembled WGS sequence"/>
</dbReference>
<keyword evidence="6" id="KW-1185">Reference proteome</keyword>
<feature type="transmembrane region" description="Helical" evidence="3">
    <location>
        <begin position="20"/>
        <end position="38"/>
    </location>
</feature>
<comment type="caution">
    <text evidence="5">The sequence shown here is derived from an EMBL/GenBank/DDBJ whole genome shotgun (WGS) entry which is preliminary data.</text>
</comment>
<dbReference type="PANTHER" id="PTHR43318:SF1">
    <property type="entry name" value="POLYSACCHARIDE BIOSYNTHESIS PROTEIN EPSC-RELATED"/>
    <property type="match status" value="1"/>
</dbReference>
<proteinExistence type="inferred from homology"/>
<evidence type="ECO:0000256" key="2">
    <source>
        <dbReference type="SAM" id="MobiDB-lite"/>
    </source>
</evidence>
<dbReference type="Pfam" id="PF02719">
    <property type="entry name" value="Polysacc_synt_2"/>
    <property type="match status" value="1"/>
</dbReference>
<evidence type="ECO:0000256" key="3">
    <source>
        <dbReference type="SAM" id="Phobius"/>
    </source>
</evidence>
<reference evidence="5 6" key="1">
    <citation type="submission" date="2024-09" db="EMBL/GenBank/DDBJ databases">
        <authorList>
            <person name="Sun Q."/>
            <person name="Mori K."/>
        </authorList>
    </citation>
    <scope>NUCLEOTIDE SEQUENCE [LARGE SCALE GENOMIC DNA]</scope>
    <source>
        <strain evidence="5 6">CCM 8543</strain>
    </source>
</reference>
<dbReference type="PANTHER" id="PTHR43318">
    <property type="entry name" value="UDP-N-ACETYLGLUCOSAMINE 4,6-DEHYDRATASE"/>
    <property type="match status" value="1"/>
</dbReference>
<dbReference type="InterPro" id="IPR036291">
    <property type="entry name" value="NAD(P)-bd_dom_sf"/>
</dbReference>
<feature type="transmembrane region" description="Helical" evidence="3">
    <location>
        <begin position="53"/>
        <end position="72"/>
    </location>
</feature>
<dbReference type="RefSeq" id="WP_261520405.1">
    <property type="nucleotide sequence ID" value="NZ_JAODNW010000010.1"/>
</dbReference>